<protein>
    <recommendedName>
        <fullName evidence="3">DUF1735 domain-containing protein</fullName>
    </recommendedName>
</protein>
<dbReference type="RefSeq" id="WP_092209837.1">
    <property type="nucleotide sequence ID" value="NZ_FOVN01000008.1"/>
</dbReference>
<evidence type="ECO:0000313" key="1">
    <source>
        <dbReference type="EMBL" id="SFN98519.1"/>
    </source>
</evidence>
<reference evidence="2" key="1">
    <citation type="submission" date="2016-10" db="EMBL/GenBank/DDBJ databases">
        <authorList>
            <person name="Varghese N."/>
            <person name="Submissions S."/>
        </authorList>
    </citation>
    <scope>NUCLEOTIDE SEQUENCE [LARGE SCALE GENOMIC DNA]</scope>
    <source>
        <strain evidence="2">DSM 23925</strain>
    </source>
</reference>
<name>A0A1I5DGY3_9FLAO</name>
<dbReference type="Proteomes" id="UP000198705">
    <property type="component" value="Unassembled WGS sequence"/>
</dbReference>
<dbReference type="AlphaFoldDB" id="A0A1I5DGY3"/>
<evidence type="ECO:0000313" key="2">
    <source>
        <dbReference type="Proteomes" id="UP000198705"/>
    </source>
</evidence>
<keyword evidence="2" id="KW-1185">Reference proteome</keyword>
<sequence>MKNLKIYFTAIFASVICFSCLVDDEVENTTQNEDLSRIVGFQSTISLGNFEQLSGGTFDFAVPVHLLGGNDGTPSDTEITVTYEVGDINELNYSPSELASIFGLSKAQRISLEDGTAVLSDYVDEAIQGTQFNFEDNSQVTTIPANSTFDLINMDVYNDALDPGKISYFVLNLKTVTSSGDVVIGEQLKSTVVKFQLCRTDLTGSYSYGSRTVTVSELSPGLYRASYMPQFAATYTFDFTACAGKLVIVGWQFNENNSSTALYYVTQGEAGTVSPNGNITFTSVSMTDISWYSNLSYTFIKN</sequence>
<dbReference type="STRING" id="649333.SAMN04487989_10826"/>
<dbReference type="OrthoDB" id="1453995at2"/>
<evidence type="ECO:0008006" key="3">
    <source>
        <dbReference type="Google" id="ProtNLM"/>
    </source>
</evidence>
<dbReference type="EMBL" id="FOVN01000008">
    <property type="protein sequence ID" value="SFN98519.1"/>
    <property type="molecule type" value="Genomic_DNA"/>
</dbReference>
<gene>
    <name evidence="1" type="ORF">SAMN04487989_10826</name>
</gene>
<accession>A0A1I5DGY3</accession>
<organism evidence="1 2">
    <name type="scientific">Bizionia echini</name>
    <dbReference type="NCBI Taxonomy" id="649333"/>
    <lineage>
        <taxon>Bacteria</taxon>
        <taxon>Pseudomonadati</taxon>
        <taxon>Bacteroidota</taxon>
        <taxon>Flavobacteriia</taxon>
        <taxon>Flavobacteriales</taxon>
        <taxon>Flavobacteriaceae</taxon>
        <taxon>Bizionia</taxon>
    </lineage>
</organism>
<proteinExistence type="predicted"/>